<keyword evidence="3 6" id="KW-1133">Transmembrane helix</keyword>
<evidence type="ECO:0000256" key="6">
    <source>
        <dbReference type="SAM" id="Phobius"/>
    </source>
</evidence>
<feature type="transmembrane region" description="Helical" evidence="6">
    <location>
        <begin position="247"/>
        <end position="266"/>
    </location>
</feature>
<dbReference type="PANTHER" id="PTHR33048">
    <property type="entry name" value="PTH11-LIKE INTEGRAL MEMBRANE PROTEIN (AFU_ORTHOLOGUE AFUA_5G11245)"/>
    <property type="match status" value="1"/>
</dbReference>
<feature type="transmembrane region" description="Helical" evidence="6">
    <location>
        <begin position="12"/>
        <end position="33"/>
    </location>
</feature>
<comment type="similarity">
    <text evidence="5">Belongs to the SAT4 family.</text>
</comment>
<sequence length="352" mass="38082">MWSPEPGTQAVLTVLMIVFLVLNFIGVGLRVFVRVVIKGSFGYDDWAMIAGLMGFCGMCGTLFATMIYGFGATVMRPDIDAIKAAQSLVAFQLVYVVAAYLTKISVALVLFRIASAETVIRRILLVSIGVVTIFAVATFLGLALQCRPLSLAWGVGTGTCVDAKVITNIAYAFSACDIASGWLYALLPVAMLWNVKLSPRIKISIMILLGLSVSSSIATLVRLKYVVDLGAVGSGDPGMPMRMLDSIIWSTLEIALAIFAASLAALRPLFKFITGKGESTGGGNTYELSNKQRSRDRMNPAIRLDNTKDCHSDTGSQEFILHQGYETPTNNITPGAIRKHTRVEVTRFPQDH</sequence>
<name>A0ABR2XQ98_9PEZI</name>
<evidence type="ECO:0000256" key="4">
    <source>
        <dbReference type="ARBA" id="ARBA00023136"/>
    </source>
</evidence>
<feature type="transmembrane region" description="Helical" evidence="6">
    <location>
        <begin position="123"/>
        <end position="144"/>
    </location>
</feature>
<evidence type="ECO:0000256" key="3">
    <source>
        <dbReference type="ARBA" id="ARBA00022989"/>
    </source>
</evidence>
<dbReference type="Pfam" id="PF20684">
    <property type="entry name" value="Fung_rhodopsin"/>
    <property type="match status" value="1"/>
</dbReference>
<evidence type="ECO:0000313" key="8">
    <source>
        <dbReference type="EMBL" id="KAK9775958.1"/>
    </source>
</evidence>
<comment type="caution">
    <text evidence="8">The sequence shown here is derived from an EMBL/GenBank/DDBJ whole genome shotgun (WGS) entry which is preliminary data.</text>
</comment>
<dbReference type="InterPro" id="IPR049326">
    <property type="entry name" value="Rhodopsin_dom_fungi"/>
</dbReference>
<evidence type="ECO:0000313" key="9">
    <source>
        <dbReference type="Proteomes" id="UP001465668"/>
    </source>
</evidence>
<proteinExistence type="inferred from homology"/>
<dbReference type="Proteomes" id="UP001465668">
    <property type="component" value="Unassembled WGS sequence"/>
</dbReference>
<feature type="transmembrane region" description="Helical" evidence="6">
    <location>
        <begin position="205"/>
        <end position="227"/>
    </location>
</feature>
<evidence type="ECO:0000256" key="5">
    <source>
        <dbReference type="ARBA" id="ARBA00038359"/>
    </source>
</evidence>
<feature type="transmembrane region" description="Helical" evidence="6">
    <location>
        <begin position="90"/>
        <end position="111"/>
    </location>
</feature>
<evidence type="ECO:0000259" key="7">
    <source>
        <dbReference type="Pfam" id="PF20684"/>
    </source>
</evidence>
<comment type="subcellular location">
    <subcellularLocation>
        <location evidence="1">Membrane</location>
        <topology evidence="1">Multi-pass membrane protein</topology>
    </subcellularLocation>
</comment>
<keyword evidence="9" id="KW-1185">Reference proteome</keyword>
<feature type="transmembrane region" description="Helical" evidence="6">
    <location>
        <begin position="45"/>
        <end position="70"/>
    </location>
</feature>
<gene>
    <name evidence="8" type="ORF">SCAR479_07483</name>
</gene>
<dbReference type="EMBL" id="JARVKM010000031">
    <property type="protein sequence ID" value="KAK9775958.1"/>
    <property type="molecule type" value="Genomic_DNA"/>
</dbReference>
<keyword evidence="4 6" id="KW-0472">Membrane</keyword>
<dbReference type="InterPro" id="IPR052337">
    <property type="entry name" value="SAT4-like"/>
</dbReference>
<protein>
    <submittedName>
        <fullName evidence="8">Integral membrane protein</fullName>
    </submittedName>
</protein>
<accession>A0ABR2XQ98</accession>
<evidence type="ECO:0000256" key="1">
    <source>
        <dbReference type="ARBA" id="ARBA00004141"/>
    </source>
</evidence>
<reference evidence="8 9" key="1">
    <citation type="submission" date="2024-02" db="EMBL/GenBank/DDBJ databases">
        <title>First draft genome assembly of two strains of Seiridium cardinale.</title>
        <authorList>
            <person name="Emiliani G."/>
            <person name="Scali E."/>
        </authorList>
    </citation>
    <scope>NUCLEOTIDE SEQUENCE [LARGE SCALE GENOMIC DNA]</scope>
    <source>
        <strain evidence="8 9">BM-138-000479</strain>
    </source>
</reference>
<feature type="transmembrane region" description="Helical" evidence="6">
    <location>
        <begin position="169"/>
        <end position="193"/>
    </location>
</feature>
<evidence type="ECO:0000256" key="2">
    <source>
        <dbReference type="ARBA" id="ARBA00022692"/>
    </source>
</evidence>
<dbReference type="PANTHER" id="PTHR33048:SF31">
    <property type="entry name" value="INTEGRAL MEMBRANE PROTEIN"/>
    <property type="match status" value="1"/>
</dbReference>
<feature type="domain" description="Rhodopsin" evidence="7">
    <location>
        <begin position="29"/>
        <end position="271"/>
    </location>
</feature>
<keyword evidence="2 6" id="KW-0812">Transmembrane</keyword>
<organism evidence="8 9">
    <name type="scientific">Seiridium cardinale</name>
    <dbReference type="NCBI Taxonomy" id="138064"/>
    <lineage>
        <taxon>Eukaryota</taxon>
        <taxon>Fungi</taxon>
        <taxon>Dikarya</taxon>
        <taxon>Ascomycota</taxon>
        <taxon>Pezizomycotina</taxon>
        <taxon>Sordariomycetes</taxon>
        <taxon>Xylariomycetidae</taxon>
        <taxon>Amphisphaeriales</taxon>
        <taxon>Sporocadaceae</taxon>
        <taxon>Seiridium</taxon>
    </lineage>
</organism>